<dbReference type="WBParaSite" id="ACRNAN_scaffold21425.g24143.t1">
    <property type="protein sequence ID" value="ACRNAN_scaffold21425.g24143.t1"/>
    <property type="gene ID" value="ACRNAN_scaffold21425.g24143"/>
</dbReference>
<dbReference type="AlphaFoldDB" id="A0A914D953"/>
<dbReference type="InterPro" id="IPR011042">
    <property type="entry name" value="6-blade_b-propeller_TolB-like"/>
</dbReference>
<reference evidence="2" key="1">
    <citation type="submission" date="2022-11" db="UniProtKB">
        <authorList>
            <consortium name="WormBaseParasite"/>
        </authorList>
    </citation>
    <scope>IDENTIFICATION</scope>
</reference>
<name>A0A914D953_9BILA</name>
<accession>A0A914D953</accession>
<sequence>MNIANITTTPQAVAVDPARGLVYWVTEHIGRHDRTYGVIRRAFLNGTGSEVVVESKTMRNVMGMSVEWISGNVYICNGYLKRIEICSPISVLCKAILWKKINPRHIVVHPGLKKIFFADFHKNGVNIMTSSLNGSNESVEVLIRDVGEVTSMAIDTKTNKIYWAAFNGQGGTLSVANVDGKNGKVQKTIRACRRAHWASEA</sequence>
<dbReference type="Proteomes" id="UP000887540">
    <property type="component" value="Unplaced"/>
</dbReference>
<dbReference type="PANTHER" id="PTHR46513:SF41">
    <property type="entry name" value="LOW-DENSITY LIPOPROTEIN RECEPTOR-RELATED PROTEIN"/>
    <property type="match status" value="1"/>
</dbReference>
<proteinExistence type="predicted"/>
<evidence type="ECO:0000313" key="1">
    <source>
        <dbReference type="Proteomes" id="UP000887540"/>
    </source>
</evidence>
<organism evidence="1 2">
    <name type="scientific">Acrobeloides nanus</name>
    <dbReference type="NCBI Taxonomy" id="290746"/>
    <lineage>
        <taxon>Eukaryota</taxon>
        <taxon>Metazoa</taxon>
        <taxon>Ecdysozoa</taxon>
        <taxon>Nematoda</taxon>
        <taxon>Chromadorea</taxon>
        <taxon>Rhabditida</taxon>
        <taxon>Tylenchina</taxon>
        <taxon>Cephalobomorpha</taxon>
        <taxon>Cephaloboidea</taxon>
        <taxon>Cephalobidae</taxon>
        <taxon>Acrobeloides</taxon>
    </lineage>
</organism>
<dbReference type="SUPFAM" id="SSF63825">
    <property type="entry name" value="YWTD domain"/>
    <property type="match status" value="1"/>
</dbReference>
<dbReference type="GO" id="GO:0007399">
    <property type="term" value="P:nervous system development"/>
    <property type="evidence" value="ECO:0007669"/>
    <property type="project" value="TreeGrafter"/>
</dbReference>
<keyword evidence="1" id="KW-1185">Reference proteome</keyword>
<dbReference type="InterPro" id="IPR050778">
    <property type="entry name" value="Cueball_EGF_LRP_Nidogen"/>
</dbReference>
<dbReference type="InterPro" id="IPR000033">
    <property type="entry name" value="LDLR_classB_rpt"/>
</dbReference>
<dbReference type="PANTHER" id="PTHR46513">
    <property type="entry name" value="VITELLOGENIN RECEPTOR-LIKE PROTEIN-RELATED-RELATED"/>
    <property type="match status" value="1"/>
</dbReference>
<dbReference type="Gene3D" id="2.120.10.30">
    <property type="entry name" value="TolB, C-terminal domain"/>
    <property type="match status" value="1"/>
</dbReference>
<evidence type="ECO:0000313" key="2">
    <source>
        <dbReference type="WBParaSite" id="ACRNAN_scaffold21425.g24143.t1"/>
    </source>
</evidence>
<protein>
    <submittedName>
        <fullName evidence="2">Uncharacterized protein</fullName>
    </submittedName>
</protein>
<dbReference type="SMART" id="SM00135">
    <property type="entry name" value="LY"/>
    <property type="match status" value="4"/>
</dbReference>